<dbReference type="Gene3D" id="1.10.3210.10">
    <property type="entry name" value="Hypothetical protein af1432"/>
    <property type="match status" value="1"/>
</dbReference>
<name>A0A2H5X9H3_9BACT</name>
<dbReference type="InterPro" id="IPR051094">
    <property type="entry name" value="Diverse_Catalytic_Enzymes"/>
</dbReference>
<dbReference type="InterPro" id="IPR023023">
    <property type="entry name" value="dNTPase_2"/>
</dbReference>
<accession>A0A2H5X9H3</accession>
<dbReference type="NCBIfam" id="TIGR01353">
    <property type="entry name" value="dGTP_triPase"/>
    <property type="match status" value="1"/>
</dbReference>
<evidence type="ECO:0000313" key="4">
    <source>
        <dbReference type="EMBL" id="GBC97836.1"/>
    </source>
</evidence>
<comment type="caution">
    <text evidence="4">The sequence shown here is derived from an EMBL/GenBank/DDBJ whole genome shotgun (WGS) entry which is preliminary data.</text>
</comment>
<evidence type="ECO:0000313" key="5">
    <source>
        <dbReference type="Proteomes" id="UP000236173"/>
    </source>
</evidence>
<dbReference type="CDD" id="cd00077">
    <property type="entry name" value="HDc"/>
    <property type="match status" value="1"/>
</dbReference>
<dbReference type="InterPro" id="IPR026875">
    <property type="entry name" value="PHydrolase_assoc_dom"/>
</dbReference>
<evidence type="ECO:0000256" key="2">
    <source>
        <dbReference type="HAMAP-Rule" id="MF_01212"/>
    </source>
</evidence>
<keyword evidence="1 2" id="KW-0378">Hydrolase</keyword>
<dbReference type="PANTHER" id="PTHR35795:SF1">
    <property type="entry name" value="BIS(5'-NUCLEOSYL)-TETRAPHOSPHATASE, SYMMETRICAL"/>
    <property type="match status" value="1"/>
</dbReference>
<dbReference type="Proteomes" id="UP000236173">
    <property type="component" value="Unassembled WGS sequence"/>
</dbReference>
<evidence type="ECO:0000259" key="3">
    <source>
        <dbReference type="PROSITE" id="PS51831"/>
    </source>
</evidence>
<dbReference type="SMART" id="SM00471">
    <property type="entry name" value="HDc"/>
    <property type="match status" value="1"/>
</dbReference>
<dbReference type="InterPro" id="IPR003607">
    <property type="entry name" value="HD/PDEase_dom"/>
</dbReference>
<dbReference type="PROSITE" id="PS51831">
    <property type="entry name" value="HD"/>
    <property type="match status" value="1"/>
</dbReference>
<evidence type="ECO:0000256" key="1">
    <source>
        <dbReference type="ARBA" id="ARBA00022801"/>
    </source>
</evidence>
<protein>
    <recommendedName>
        <fullName evidence="2">Deoxyguanosinetriphosphate triphosphohydrolase-like protein</fullName>
    </recommendedName>
</protein>
<dbReference type="PANTHER" id="PTHR35795">
    <property type="entry name" value="SLR1885 PROTEIN"/>
    <property type="match status" value="1"/>
</dbReference>
<dbReference type="InterPro" id="IPR006261">
    <property type="entry name" value="dGTPase"/>
</dbReference>
<dbReference type="Pfam" id="PF01966">
    <property type="entry name" value="HD"/>
    <property type="match status" value="1"/>
</dbReference>
<dbReference type="InterPro" id="IPR006674">
    <property type="entry name" value="HD_domain"/>
</dbReference>
<reference evidence="5" key="1">
    <citation type="submission" date="2017-09" db="EMBL/GenBank/DDBJ databases">
        <title>Metaegenomics of thermophilic ammonia-oxidizing enrichment culture.</title>
        <authorList>
            <person name="Kato S."/>
            <person name="Suzuki K."/>
        </authorList>
    </citation>
    <scope>NUCLEOTIDE SEQUENCE [LARGE SCALE GENOMIC DNA]</scope>
</reference>
<feature type="domain" description="HD" evidence="3">
    <location>
        <begin position="75"/>
        <end position="203"/>
    </location>
</feature>
<gene>
    <name evidence="4" type="primary">dgt</name>
    <name evidence="4" type="ORF">HRbin17_00331</name>
</gene>
<organism evidence="4 5">
    <name type="scientific">Candidatus Fervidibacter japonicus</name>
    <dbReference type="NCBI Taxonomy" id="2035412"/>
    <lineage>
        <taxon>Bacteria</taxon>
        <taxon>Candidatus Fervidibacterota</taxon>
        <taxon>Candidatus Fervidibacter</taxon>
    </lineage>
</organism>
<proteinExistence type="inferred from homology"/>
<dbReference type="SUPFAM" id="SSF109604">
    <property type="entry name" value="HD-domain/PDEase-like"/>
    <property type="match status" value="1"/>
</dbReference>
<dbReference type="AlphaFoldDB" id="A0A2H5X9H3"/>
<sequence length="354" mass="40590">MCPREVTEQWELQWLSPHAAKSALSKGRKVPEPKCPIRTEFQRDRDRILHSKAFRRLMHKTQVFIAPRGDHYRTRLTHTLEVAQIARTICRALRLNEDLVEAIALGHDLGHPPFGHEGEEALDAAYRKYDPEARFRHYEQSLRVVEILERDGQGLNLTYEVLDGIGYHSKGQKDLVLQPDDDEPLPSTLEGQVVRVADRIAYVNHDLDDAIRAGILTLDDVPASILDVLGRTHSQRITTLVWDIIQQGIEDGRLKMSPKVLQALNDLKDFLFERVYLNAKQVKAETNKCRLVIEQLFDYYMAHPSELPISPPDKSGLTRKELARLVCDYIAGMTDRYAIDLFTRLFVPQGWQVA</sequence>
<comment type="similarity">
    <text evidence="2">Belongs to the dGTPase family. Type 2 subfamily.</text>
</comment>
<dbReference type="GO" id="GO:0016793">
    <property type="term" value="F:triphosphoric monoester hydrolase activity"/>
    <property type="evidence" value="ECO:0007669"/>
    <property type="project" value="InterPro"/>
</dbReference>
<dbReference type="EMBL" id="BEHT01000003">
    <property type="protein sequence ID" value="GBC97836.1"/>
    <property type="molecule type" value="Genomic_DNA"/>
</dbReference>
<dbReference type="Pfam" id="PF13286">
    <property type="entry name" value="HD_assoc"/>
    <property type="match status" value="1"/>
</dbReference>
<dbReference type="NCBIfam" id="NF002327">
    <property type="entry name" value="PRK01286.1-2"/>
    <property type="match status" value="1"/>
</dbReference>
<dbReference type="HAMAP" id="MF_01212">
    <property type="entry name" value="dGTPase_type2"/>
    <property type="match status" value="1"/>
</dbReference>